<dbReference type="AlphaFoldDB" id="X6NNE4"/>
<dbReference type="OrthoDB" id="15927at2759"/>
<name>X6NNE4_RETFI</name>
<proteinExistence type="predicted"/>
<dbReference type="OMA" id="AQYIAIM"/>
<keyword evidence="1" id="KW-0813">Transport</keyword>
<dbReference type="GO" id="GO:0140359">
    <property type="term" value="F:ABC-type transporter activity"/>
    <property type="evidence" value="ECO:0007669"/>
    <property type="project" value="InterPro"/>
</dbReference>
<evidence type="ECO:0000313" key="4">
    <source>
        <dbReference type="Proteomes" id="UP000023152"/>
    </source>
</evidence>
<dbReference type="GO" id="GO:0005524">
    <property type="term" value="F:ATP binding"/>
    <property type="evidence" value="ECO:0007669"/>
    <property type="project" value="UniProtKB-KW"/>
</dbReference>
<dbReference type="Proteomes" id="UP000023152">
    <property type="component" value="Unassembled WGS sequence"/>
</dbReference>
<keyword evidence="4" id="KW-1185">Reference proteome</keyword>
<evidence type="ECO:0000313" key="3">
    <source>
        <dbReference type="EMBL" id="ETO27516.1"/>
    </source>
</evidence>
<dbReference type="EMBL" id="ASPP01007212">
    <property type="protein sequence ID" value="ETO27516.1"/>
    <property type="molecule type" value="Genomic_DNA"/>
</dbReference>
<dbReference type="GO" id="GO:0016020">
    <property type="term" value="C:membrane"/>
    <property type="evidence" value="ECO:0007669"/>
    <property type="project" value="InterPro"/>
</dbReference>
<keyword evidence="3" id="KW-0067">ATP-binding</keyword>
<gene>
    <name evidence="3" type="ORF">RFI_09619</name>
</gene>
<comment type="caution">
    <text evidence="3">The sequence shown here is derived from an EMBL/GenBank/DDBJ whole genome shotgun (WGS) entry which is preliminary data.</text>
</comment>
<reference evidence="3 4" key="1">
    <citation type="journal article" date="2013" name="Curr. Biol.">
        <title>The Genome of the Foraminiferan Reticulomyxa filosa.</title>
        <authorList>
            <person name="Glockner G."/>
            <person name="Hulsmann N."/>
            <person name="Schleicher M."/>
            <person name="Noegel A.A."/>
            <person name="Eichinger L."/>
            <person name="Gallinger C."/>
            <person name="Pawlowski J."/>
            <person name="Sierra R."/>
            <person name="Euteneuer U."/>
            <person name="Pillet L."/>
            <person name="Moustafa A."/>
            <person name="Platzer M."/>
            <person name="Groth M."/>
            <person name="Szafranski K."/>
            <person name="Schliwa M."/>
        </authorList>
    </citation>
    <scope>NUCLEOTIDE SEQUENCE [LARGE SCALE GENOMIC DNA]</scope>
</reference>
<dbReference type="PANTHER" id="PTHR19229:SF36">
    <property type="entry name" value="ATP-BINDING CASSETTE SUB-FAMILY A MEMBER 2"/>
    <property type="match status" value="1"/>
</dbReference>
<accession>X6NNE4</accession>
<dbReference type="PANTHER" id="PTHR19229">
    <property type="entry name" value="ATP-BINDING CASSETTE TRANSPORTER SUBFAMILY A ABCA"/>
    <property type="match status" value="1"/>
</dbReference>
<dbReference type="GO" id="GO:0005319">
    <property type="term" value="F:lipid transporter activity"/>
    <property type="evidence" value="ECO:0007669"/>
    <property type="project" value="TreeGrafter"/>
</dbReference>
<evidence type="ECO:0000256" key="1">
    <source>
        <dbReference type="ARBA" id="ARBA00022448"/>
    </source>
</evidence>
<evidence type="ECO:0000256" key="2">
    <source>
        <dbReference type="ARBA" id="ARBA00022737"/>
    </source>
</evidence>
<dbReference type="InterPro" id="IPR026082">
    <property type="entry name" value="ABCA"/>
</dbReference>
<keyword evidence="3" id="KW-0547">Nucleotide-binding</keyword>
<organism evidence="3 4">
    <name type="scientific">Reticulomyxa filosa</name>
    <dbReference type="NCBI Taxonomy" id="46433"/>
    <lineage>
        <taxon>Eukaryota</taxon>
        <taxon>Sar</taxon>
        <taxon>Rhizaria</taxon>
        <taxon>Retaria</taxon>
        <taxon>Foraminifera</taxon>
        <taxon>Monothalamids</taxon>
        <taxon>Reticulomyxidae</taxon>
        <taxon>Reticulomyxa</taxon>
    </lineage>
</organism>
<keyword evidence="2" id="KW-0677">Repeat</keyword>
<sequence>MEECEALCRRLGIMVNGQLQCIGTPQHLKSRFGQGYQLDVTFAERSEDIQGDQRVAQINNCLQILGQYFAIRLVEQKLNKATFQVTFVNQAIPVSYMFGVLEQVKAQLHLSSYALNQTTLEQIFIQMAGSLRLYFPFNIQKAIQIKKFVLNMTVNDQIFSNHNGLWEISCVVVVAEKLLDLNWDNLIK</sequence>
<protein>
    <submittedName>
        <fullName evidence="3">ATP-binding cassette sub-family A member 7</fullName>
    </submittedName>
</protein>